<keyword evidence="2" id="KW-0614">Plasmid</keyword>
<dbReference type="RefSeq" id="WP_154454069.1">
    <property type="nucleotide sequence ID" value="NZ_CP044330.1"/>
</dbReference>
<feature type="signal peptide" evidence="1">
    <location>
        <begin position="1"/>
        <end position="22"/>
    </location>
</feature>
<dbReference type="Proteomes" id="UP000424673">
    <property type="component" value="Plasmid unnamed2"/>
</dbReference>
<geneLocation type="plasmid" evidence="2 3">
    <name>unnamed2</name>
</geneLocation>
<keyword evidence="1" id="KW-0732">Signal</keyword>
<evidence type="ECO:0000313" key="2">
    <source>
        <dbReference type="EMBL" id="QGM95993.1"/>
    </source>
</evidence>
<dbReference type="InterPro" id="IPR012899">
    <property type="entry name" value="LTXXQ"/>
</dbReference>
<sequence length="150" mass="16416">MRSSTLAIASAALLSVLSPAGAQDPGAIRQGGAATAGQAMMCRAYERVEGQLAYIKTELRITAAQEPQWNVFANVFRANKEKQYRSCRMAQEQNRSMMSASLPESIKIKEDHLSEELEALRVLDAALQPLYATLSKEQRKTADEILKGAS</sequence>
<accession>A0ABX6EMD1</accession>
<evidence type="ECO:0008006" key="4">
    <source>
        <dbReference type="Google" id="ProtNLM"/>
    </source>
</evidence>
<name>A0ABX6EMD1_9HYPH</name>
<keyword evidence="3" id="KW-1185">Reference proteome</keyword>
<dbReference type="EMBL" id="CP044330">
    <property type="protein sequence ID" value="QGM95993.1"/>
    <property type="molecule type" value="Genomic_DNA"/>
</dbReference>
<protein>
    <recommendedName>
        <fullName evidence="4">Spy/CpxP family protein refolding chaperone</fullName>
    </recommendedName>
</protein>
<organism evidence="2 3">
    <name type="scientific">Methylocystis rosea</name>
    <dbReference type="NCBI Taxonomy" id="173366"/>
    <lineage>
        <taxon>Bacteria</taxon>
        <taxon>Pseudomonadati</taxon>
        <taxon>Pseudomonadota</taxon>
        <taxon>Alphaproteobacteria</taxon>
        <taxon>Hyphomicrobiales</taxon>
        <taxon>Methylocystaceae</taxon>
        <taxon>Methylocystis</taxon>
    </lineage>
</organism>
<gene>
    <name evidence="2" type="ORF">F7D13_18130</name>
</gene>
<feature type="chain" id="PRO_5045580149" description="Spy/CpxP family protein refolding chaperone" evidence="1">
    <location>
        <begin position="23"/>
        <end position="150"/>
    </location>
</feature>
<proteinExistence type="predicted"/>
<reference evidence="2 3" key="1">
    <citation type="journal article" date="2021" name="AMB Express">
        <title>Isolation and characterisation of Methylocystis spp. for poly-3-hydroxybutyrate production using waste methane feedstocks.</title>
        <authorList>
            <person name="Rumah B.L."/>
            <person name="Stead C.E."/>
            <person name="Claxton Stevens B.H."/>
            <person name="Minton N.P."/>
            <person name="Grosse-Honebrink A."/>
            <person name="Zhang Y."/>
        </authorList>
    </citation>
    <scope>NUCLEOTIDE SEQUENCE [LARGE SCALE GENOMIC DNA]</scope>
    <source>
        <strain evidence="2 3">BRCS1</strain>
    </source>
</reference>
<evidence type="ECO:0000256" key="1">
    <source>
        <dbReference type="SAM" id="SignalP"/>
    </source>
</evidence>
<dbReference type="Pfam" id="PF07813">
    <property type="entry name" value="LTXXQ"/>
    <property type="match status" value="1"/>
</dbReference>
<evidence type="ECO:0000313" key="3">
    <source>
        <dbReference type="Proteomes" id="UP000424673"/>
    </source>
</evidence>